<reference evidence="6 7" key="1">
    <citation type="journal article" date="2021" name="Sci. Rep.">
        <title>The distribution of antibiotic resistance genes in chicken gut microbiota commensals.</title>
        <authorList>
            <person name="Juricova H."/>
            <person name="Matiasovicova J."/>
            <person name="Kubasova T."/>
            <person name="Cejkova D."/>
            <person name="Rychlik I."/>
        </authorList>
    </citation>
    <scope>NUCLEOTIDE SEQUENCE [LARGE SCALE GENOMIC DNA]</scope>
    <source>
        <strain evidence="6 7">An801</strain>
    </source>
</reference>
<evidence type="ECO:0000259" key="5">
    <source>
        <dbReference type="PROSITE" id="PS51379"/>
    </source>
</evidence>
<keyword evidence="1" id="KW-0004">4Fe-4S</keyword>
<dbReference type="InterPro" id="IPR017900">
    <property type="entry name" value="4Fe4S_Fe_S_CS"/>
</dbReference>
<dbReference type="Pfam" id="PF13237">
    <property type="entry name" value="Fer4_10"/>
    <property type="match status" value="1"/>
</dbReference>
<proteinExistence type="predicted"/>
<gene>
    <name evidence="6" type="ORF">H6A31_06870</name>
</gene>
<dbReference type="EMBL" id="JACJJW010000014">
    <property type="protein sequence ID" value="MBM6758405.1"/>
    <property type="molecule type" value="Genomic_DNA"/>
</dbReference>
<dbReference type="PANTHER" id="PTHR43687:SF1">
    <property type="entry name" value="FERREDOXIN III"/>
    <property type="match status" value="1"/>
</dbReference>
<dbReference type="Gene3D" id="3.30.70.20">
    <property type="match status" value="1"/>
</dbReference>
<evidence type="ECO:0000256" key="1">
    <source>
        <dbReference type="ARBA" id="ARBA00022485"/>
    </source>
</evidence>
<dbReference type="SUPFAM" id="SSF54862">
    <property type="entry name" value="4Fe-4S ferredoxins"/>
    <property type="match status" value="1"/>
</dbReference>
<keyword evidence="2" id="KW-0479">Metal-binding</keyword>
<dbReference type="PANTHER" id="PTHR43687">
    <property type="entry name" value="ADENYLYLSULFATE REDUCTASE, BETA SUBUNIT"/>
    <property type="match status" value="1"/>
</dbReference>
<sequence length="268" mass="29272">MTSTTTPLNGNRLIFFSPTHTSAQIARAIGEGIGMERRIETDLTLDESSSPIEMQGELCVIATPVYGGRVPTLALQRLQRLKGNGAPVILVVVYGNRDYEDALRELRDTAISLGFVPLTAGAFIGEHSYSTPELPIAAGRPDTDDLQQSRGFGKDSLEKWNQLHTAGTPIPELTVKGNFPYKLWTPGAPACPTCTENCFACGECIEVCPTHAIHFNADQTAIETDIQQCIKCCACVKVCPNKAREFKSPFAAILHEKCSARRQPELFF</sequence>
<dbReference type="Gene3D" id="3.40.50.360">
    <property type="match status" value="1"/>
</dbReference>
<comment type="caution">
    <text evidence="6">The sequence shown here is derived from an EMBL/GenBank/DDBJ whole genome shotgun (WGS) entry which is preliminary data.</text>
</comment>
<dbReference type="InterPro" id="IPR029039">
    <property type="entry name" value="Flavoprotein-like_sf"/>
</dbReference>
<dbReference type="SUPFAM" id="SSF52218">
    <property type="entry name" value="Flavoproteins"/>
    <property type="match status" value="1"/>
</dbReference>
<keyword evidence="7" id="KW-1185">Reference proteome</keyword>
<protein>
    <submittedName>
        <fullName evidence="6">4Fe-4S dicluster domain-containing protein</fullName>
    </submittedName>
</protein>
<accession>A0ABS2EUP6</accession>
<evidence type="ECO:0000313" key="6">
    <source>
        <dbReference type="EMBL" id="MBM6758405.1"/>
    </source>
</evidence>
<organism evidence="6 7">
    <name type="scientific">Bacteroides mediterraneensis</name>
    <dbReference type="NCBI Taxonomy" id="1841856"/>
    <lineage>
        <taxon>Bacteria</taxon>
        <taxon>Pseudomonadati</taxon>
        <taxon>Bacteroidota</taxon>
        <taxon>Bacteroidia</taxon>
        <taxon>Bacteroidales</taxon>
        <taxon>Bacteroidaceae</taxon>
        <taxon>Bacteroides</taxon>
    </lineage>
</organism>
<evidence type="ECO:0000256" key="4">
    <source>
        <dbReference type="ARBA" id="ARBA00023014"/>
    </source>
</evidence>
<feature type="domain" description="4Fe-4S ferredoxin-type" evidence="5">
    <location>
        <begin position="187"/>
        <end position="218"/>
    </location>
</feature>
<dbReference type="PROSITE" id="PS00198">
    <property type="entry name" value="4FE4S_FER_1"/>
    <property type="match status" value="1"/>
</dbReference>
<evidence type="ECO:0000313" key="7">
    <source>
        <dbReference type="Proteomes" id="UP000703295"/>
    </source>
</evidence>
<evidence type="ECO:0000256" key="2">
    <source>
        <dbReference type="ARBA" id="ARBA00022723"/>
    </source>
</evidence>
<dbReference type="InterPro" id="IPR050572">
    <property type="entry name" value="Fe-S_Ferredoxin"/>
</dbReference>
<name>A0ABS2EUP6_9BACE</name>
<dbReference type="RefSeq" id="WP_204475595.1">
    <property type="nucleotide sequence ID" value="NZ_JACJJW010000014.1"/>
</dbReference>
<keyword evidence="3" id="KW-0408">Iron</keyword>
<dbReference type="InterPro" id="IPR017896">
    <property type="entry name" value="4Fe4S_Fe-S-bd"/>
</dbReference>
<dbReference type="PROSITE" id="PS51379">
    <property type="entry name" value="4FE4S_FER_2"/>
    <property type="match status" value="2"/>
</dbReference>
<dbReference type="Proteomes" id="UP000703295">
    <property type="component" value="Unassembled WGS sequence"/>
</dbReference>
<feature type="domain" description="4Fe-4S ferredoxin-type" evidence="5">
    <location>
        <begin position="220"/>
        <end position="249"/>
    </location>
</feature>
<evidence type="ECO:0000256" key="3">
    <source>
        <dbReference type="ARBA" id="ARBA00023004"/>
    </source>
</evidence>
<keyword evidence="4" id="KW-0411">Iron-sulfur</keyword>